<proteinExistence type="predicted"/>
<protein>
    <submittedName>
        <fullName evidence="2">Uncharacterized protein</fullName>
    </submittedName>
</protein>
<comment type="caution">
    <text evidence="2">The sequence shown here is derived from an EMBL/GenBank/DDBJ whole genome shotgun (WGS) entry which is preliminary data.</text>
</comment>
<organism evidence="2 3">
    <name type="scientific">Brassica cretica</name>
    <name type="common">Mustard</name>
    <dbReference type="NCBI Taxonomy" id="69181"/>
    <lineage>
        <taxon>Eukaryota</taxon>
        <taxon>Viridiplantae</taxon>
        <taxon>Streptophyta</taxon>
        <taxon>Embryophyta</taxon>
        <taxon>Tracheophyta</taxon>
        <taxon>Spermatophyta</taxon>
        <taxon>Magnoliopsida</taxon>
        <taxon>eudicotyledons</taxon>
        <taxon>Gunneridae</taxon>
        <taxon>Pentapetalae</taxon>
        <taxon>rosids</taxon>
        <taxon>malvids</taxon>
        <taxon>Brassicales</taxon>
        <taxon>Brassicaceae</taxon>
        <taxon>Brassiceae</taxon>
        <taxon>Brassica</taxon>
    </lineage>
</organism>
<feature type="region of interest" description="Disordered" evidence="1">
    <location>
        <begin position="42"/>
        <end position="130"/>
    </location>
</feature>
<evidence type="ECO:0000256" key="1">
    <source>
        <dbReference type="SAM" id="MobiDB-lite"/>
    </source>
</evidence>
<gene>
    <name evidence="2" type="ORF">F2Q68_00009442</name>
</gene>
<accession>A0A3N6RYE2</accession>
<dbReference type="AlphaFoldDB" id="A0A3N6RYE2"/>
<feature type="compositionally biased region" description="Basic and acidic residues" evidence="1">
    <location>
        <begin position="108"/>
        <end position="118"/>
    </location>
</feature>
<sequence length="130" mass="14319">MCLGDQAFCVTGVRWVLTYLVKYFRRDGRLKSRLRGVDSCCKSMKSRREEAETTIEPPLEDVKNDEGGDVAAEEASHKTNTSATPSTCSTPEAEEMKKNQPSPSRTTHIADKAKEQEALRQAGVATLGRA</sequence>
<dbReference type="Proteomes" id="UP000712281">
    <property type="component" value="Unassembled WGS sequence"/>
</dbReference>
<name>A0A3N6RYE2_BRACR</name>
<evidence type="ECO:0000313" key="2">
    <source>
        <dbReference type="EMBL" id="KAF2596200.1"/>
    </source>
</evidence>
<dbReference type="EMBL" id="QGKW02000717">
    <property type="protein sequence ID" value="KAF2596200.1"/>
    <property type="molecule type" value="Genomic_DNA"/>
</dbReference>
<reference evidence="2" key="1">
    <citation type="submission" date="2019-12" db="EMBL/GenBank/DDBJ databases">
        <title>Genome sequencing and annotation of Brassica cretica.</title>
        <authorList>
            <person name="Studholme D.J."/>
            <person name="Sarris P.F."/>
        </authorList>
    </citation>
    <scope>NUCLEOTIDE SEQUENCE</scope>
    <source>
        <strain evidence="2">PFS-001/15</strain>
        <tissue evidence="2">Leaf</tissue>
    </source>
</reference>
<feature type="compositionally biased region" description="Polar residues" evidence="1">
    <location>
        <begin position="78"/>
        <end position="90"/>
    </location>
</feature>
<evidence type="ECO:0000313" key="3">
    <source>
        <dbReference type="Proteomes" id="UP000712281"/>
    </source>
</evidence>